<name>H6Q933_PYROT</name>
<dbReference type="SUPFAM" id="SSF64307">
    <property type="entry name" value="SirA-like"/>
    <property type="match status" value="1"/>
</dbReference>
<dbReference type="EMBL" id="CP003316">
    <property type="protein sequence ID" value="AFA39414.1"/>
    <property type="molecule type" value="Genomic_DNA"/>
</dbReference>
<evidence type="ECO:0000259" key="1">
    <source>
        <dbReference type="PROSITE" id="PS01148"/>
    </source>
</evidence>
<evidence type="ECO:0000313" key="3">
    <source>
        <dbReference type="Proteomes" id="UP000009062"/>
    </source>
</evidence>
<dbReference type="CDD" id="cd00291">
    <property type="entry name" value="SirA_YedF_YeeD"/>
    <property type="match status" value="1"/>
</dbReference>
<dbReference type="Proteomes" id="UP000009062">
    <property type="component" value="Chromosome"/>
</dbReference>
<dbReference type="AlphaFoldDB" id="H6Q933"/>
<dbReference type="PANTHER" id="PTHR33279:SF18">
    <property type="entry name" value="SULFUR CARRIER PROTEIN MJ0990-RELATED"/>
    <property type="match status" value="1"/>
</dbReference>
<reference evidence="2 3" key="1">
    <citation type="journal article" date="2012" name="Stand. Genomic Sci.">
        <title>Complete genome sequence of Pyrobaculum oguniense.</title>
        <authorList>
            <person name="Bernick D.L."/>
            <person name="Karplus K."/>
            <person name="Lui L.M."/>
            <person name="Coker J.K."/>
            <person name="Murphy J.N."/>
            <person name="Chan P.P."/>
            <person name="Cozen A.E."/>
            <person name="Lowe T.M."/>
        </authorList>
    </citation>
    <scope>NUCLEOTIDE SEQUENCE [LARGE SCALE GENOMIC DNA]</scope>
    <source>
        <strain evidence="2 3">TE7</strain>
    </source>
</reference>
<dbReference type="Gene3D" id="3.30.110.40">
    <property type="entry name" value="TusA-like domain"/>
    <property type="match status" value="1"/>
</dbReference>
<dbReference type="PROSITE" id="PS01148">
    <property type="entry name" value="UPF0033"/>
    <property type="match status" value="1"/>
</dbReference>
<keyword evidence="3" id="KW-1185">Reference proteome</keyword>
<dbReference type="KEGG" id="pog:Pogu_1387"/>
<dbReference type="PANTHER" id="PTHR33279">
    <property type="entry name" value="SULFUR CARRIER PROTEIN YEDF-RELATED"/>
    <property type="match status" value="1"/>
</dbReference>
<dbReference type="InterPro" id="IPR001455">
    <property type="entry name" value="TusA-like"/>
</dbReference>
<proteinExistence type="predicted"/>
<dbReference type="eggNOG" id="arCOG02062">
    <property type="taxonomic scope" value="Archaea"/>
</dbReference>
<evidence type="ECO:0000313" key="2">
    <source>
        <dbReference type="EMBL" id="AFA39414.1"/>
    </source>
</evidence>
<dbReference type="Pfam" id="PF01206">
    <property type="entry name" value="TusA"/>
    <property type="match status" value="1"/>
</dbReference>
<sequence length="81" mass="8917">MPSIKKVGDGIYELDLKGYVCPYPQMYTAQALKKLSKGVKLKVVIDNPPSIENIKNLAQKEGVKIASIEAKGGTWEILLEL</sequence>
<feature type="domain" description="UPF0033" evidence="1">
    <location>
        <begin position="14"/>
        <end position="38"/>
    </location>
</feature>
<accession>H6Q933</accession>
<dbReference type="HOGENOM" id="CLU_165255_0_0_2"/>
<dbReference type="InterPro" id="IPR036868">
    <property type="entry name" value="TusA-like_sf"/>
</dbReference>
<organism evidence="2 3">
    <name type="scientific">Pyrobaculum oguniense (strain DSM 13380 / JCM 10595 / TE7)</name>
    <dbReference type="NCBI Taxonomy" id="698757"/>
    <lineage>
        <taxon>Archaea</taxon>
        <taxon>Thermoproteota</taxon>
        <taxon>Thermoprotei</taxon>
        <taxon>Thermoproteales</taxon>
        <taxon>Thermoproteaceae</taxon>
        <taxon>Pyrobaculum</taxon>
    </lineage>
</organism>
<gene>
    <name evidence="2" type="ordered locus">Pogu_1387</name>
</gene>
<dbReference type="STRING" id="698757.Pogu_1387"/>
<protein>
    <submittedName>
        <fullName evidence="2">Redox protein, regulator of disulfide bond formation</fullName>
    </submittedName>
</protein>